<evidence type="ECO:0000259" key="14">
    <source>
        <dbReference type="PROSITE" id="PS50839"/>
    </source>
</evidence>
<evidence type="ECO:0000313" key="16">
    <source>
        <dbReference type="Proteomes" id="UP000035062"/>
    </source>
</evidence>
<dbReference type="eggNOG" id="COG3452">
    <property type="taxonomic scope" value="Bacteria"/>
</dbReference>
<dbReference type="Pfam" id="PF00512">
    <property type="entry name" value="HisKA"/>
    <property type="match status" value="1"/>
</dbReference>
<keyword evidence="4" id="KW-0597">Phosphoprotein</keyword>
<dbReference type="GO" id="GO:0000155">
    <property type="term" value="F:phosphorelay sensor kinase activity"/>
    <property type="evidence" value="ECO:0007669"/>
    <property type="project" value="InterPro"/>
</dbReference>
<gene>
    <name evidence="15" type="ORF">AGRI_12291</name>
</gene>
<proteinExistence type="predicted"/>
<dbReference type="InterPro" id="IPR000014">
    <property type="entry name" value="PAS"/>
</dbReference>
<dbReference type="Pfam" id="PF02518">
    <property type="entry name" value="HATPase_c"/>
    <property type="match status" value="1"/>
</dbReference>
<feature type="domain" description="PAS" evidence="13">
    <location>
        <begin position="294"/>
        <end position="339"/>
    </location>
</feature>
<dbReference type="PANTHER" id="PTHR43711">
    <property type="entry name" value="TWO-COMPONENT HISTIDINE KINASE"/>
    <property type="match status" value="1"/>
</dbReference>
<dbReference type="InterPro" id="IPR003594">
    <property type="entry name" value="HATPase_dom"/>
</dbReference>
<dbReference type="CDD" id="cd00082">
    <property type="entry name" value="HisKA"/>
    <property type="match status" value="1"/>
</dbReference>
<keyword evidence="9" id="KW-0902">Two-component regulatory system</keyword>
<organism evidence="15 16">
    <name type="scientific">Alishewanella agri BL06</name>
    <dbReference type="NCBI Taxonomy" id="1195246"/>
    <lineage>
        <taxon>Bacteria</taxon>
        <taxon>Pseudomonadati</taxon>
        <taxon>Pseudomonadota</taxon>
        <taxon>Gammaproteobacteria</taxon>
        <taxon>Alteromonadales</taxon>
        <taxon>Alteromonadaceae</taxon>
        <taxon>Alishewanella</taxon>
    </lineage>
</organism>
<dbReference type="InterPro" id="IPR005467">
    <property type="entry name" value="His_kinase_dom"/>
</dbReference>
<protein>
    <recommendedName>
        <fullName evidence="3">histidine kinase</fullName>
        <ecNumber evidence="3">2.7.13.3</ecNumber>
    </recommendedName>
</protein>
<dbReference type="InterPro" id="IPR035965">
    <property type="entry name" value="PAS-like_dom_sf"/>
</dbReference>
<dbReference type="AlphaFoldDB" id="I9NZD2"/>
<keyword evidence="6 11" id="KW-0812">Transmembrane</keyword>
<name>I9NZD2_9ALTE</name>
<dbReference type="InterPro" id="IPR003661">
    <property type="entry name" value="HisK_dim/P_dom"/>
</dbReference>
<dbReference type="EC" id="2.7.13.3" evidence="3"/>
<dbReference type="SMART" id="SM00091">
    <property type="entry name" value="PAS"/>
    <property type="match status" value="1"/>
</dbReference>
<keyword evidence="10 11" id="KW-0472">Membrane</keyword>
<dbReference type="SUPFAM" id="SSF47384">
    <property type="entry name" value="Homodimeric domain of signal transducing histidine kinase"/>
    <property type="match status" value="1"/>
</dbReference>
<dbReference type="eggNOG" id="COG5002">
    <property type="taxonomic scope" value="Bacteria"/>
</dbReference>
<evidence type="ECO:0000256" key="11">
    <source>
        <dbReference type="SAM" id="Phobius"/>
    </source>
</evidence>
<dbReference type="PRINTS" id="PR00344">
    <property type="entry name" value="BCTRLSENSOR"/>
</dbReference>
<dbReference type="Proteomes" id="UP000035062">
    <property type="component" value="Unassembled WGS sequence"/>
</dbReference>
<dbReference type="CDD" id="cd00130">
    <property type="entry name" value="PAS"/>
    <property type="match status" value="1"/>
</dbReference>
<dbReference type="InterPro" id="IPR004358">
    <property type="entry name" value="Sig_transdc_His_kin-like_C"/>
</dbReference>
<dbReference type="InterPro" id="IPR036097">
    <property type="entry name" value="HisK_dim/P_sf"/>
</dbReference>
<dbReference type="EMBL" id="AKKU01000025">
    <property type="protein sequence ID" value="EIW87982.1"/>
    <property type="molecule type" value="Genomic_DNA"/>
</dbReference>
<dbReference type="Pfam" id="PF13426">
    <property type="entry name" value="PAS_9"/>
    <property type="match status" value="1"/>
</dbReference>
<dbReference type="SMART" id="SM00388">
    <property type="entry name" value="HisKA"/>
    <property type="match status" value="1"/>
</dbReference>
<dbReference type="InterPro" id="IPR050736">
    <property type="entry name" value="Sensor_HK_Regulatory"/>
</dbReference>
<evidence type="ECO:0000256" key="8">
    <source>
        <dbReference type="ARBA" id="ARBA00022989"/>
    </source>
</evidence>
<dbReference type="SUPFAM" id="SSF55874">
    <property type="entry name" value="ATPase domain of HSP90 chaperone/DNA topoisomerase II/histidine kinase"/>
    <property type="match status" value="1"/>
</dbReference>
<evidence type="ECO:0000256" key="2">
    <source>
        <dbReference type="ARBA" id="ARBA00004370"/>
    </source>
</evidence>
<evidence type="ECO:0000256" key="10">
    <source>
        <dbReference type="ARBA" id="ARBA00023136"/>
    </source>
</evidence>
<feature type="domain" description="Histidine kinase" evidence="12">
    <location>
        <begin position="416"/>
        <end position="632"/>
    </location>
</feature>
<evidence type="ECO:0000256" key="9">
    <source>
        <dbReference type="ARBA" id="ARBA00023012"/>
    </source>
</evidence>
<feature type="domain" description="CHASE" evidence="14">
    <location>
        <begin position="112"/>
        <end position="245"/>
    </location>
</feature>
<comment type="caution">
    <text evidence="15">The sequence shown here is derived from an EMBL/GenBank/DDBJ whole genome shotgun (WGS) entry which is preliminary data.</text>
</comment>
<evidence type="ECO:0000259" key="13">
    <source>
        <dbReference type="PROSITE" id="PS50112"/>
    </source>
</evidence>
<comment type="subcellular location">
    <subcellularLocation>
        <location evidence="2">Membrane</location>
    </subcellularLocation>
</comment>
<evidence type="ECO:0000259" key="12">
    <source>
        <dbReference type="PROSITE" id="PS50109"/>
    </source>
</evidence>
<dbReference type="SMART" id="SM00387">
    <property type="entry name" value="HATPase_c"/>
    <property type="match status" value="1"/>
</dbReference>
<dbReference type="STRING" id="1195246.AGRI_12291"/>
<dbReference type="Pfam" id="PF03924">
    <property type="entry name" value="CHASE"/>
    <property type="match status" value="1"/>
</dbReference>
<dbReference type="SMART" id="SM01079">
    <property type="entry name" value="CHASE"/>
    <property type="match status" value="1"/>
</dbReference>
<dbReference type="Gene3D" id="3.30.565.10">
    <property type="entry name" value="Histidine kinase-like ATPase, C-terminal domain"/>
    <property type="match status" value="1"/>
</dbReference>
<dbReference type="PROSITE" id="PS50839">
    <property type="entry name" value="CHASE"/>
    <property type="match status" value="1"/>
</dbReference>
<dbReference type="PROSITE" id="PS50112">
    <property type="entry name" value="PAS"/>
    <property type="match status" value="1"/>
</dbReference>
<dbReference type="PATRIC" id="fig|1195246.3.peg.2437"/>
<keyword evidence="8 11" id="KW-1133">Transmembrane helix</keyword>
<evidence type="ECO:0000256" key="5">
    <source>
        <dbReference type="ARBA" id="ARBA00022679"/>
    </source>
</evidence>
<dbReference type="NCBIfam" id="TIGR00229">
    <property type="entry name" value="sensory_box"/>
    <property type="match status" value="1"/>
</dbReference>
<feature type="transmembrane region" description="Helical" evidence="11">
    <location>
        <begin position="257"/>
        <end position="279"/>
    </location>
</feature>
<sequence length="633" mass="71136">MPFPNFALGKRQRLLLFLLGLLLVIGVETILHNEQQRLRNATLQQQLTAGDQLRVRLEKELNIPLYLTASLASYLSAKHGQLEANELKMLLAGLVRQSPHIRNIGIAPANRISYIYPEQGNEQALNLYYPDLPAQWPAIEAMIAKREARLSGPIELVQGGRAFIYRYPIFLEDDSYWGIVSTVVNIEQIWQLLTSTAAELDLDIALREVSTSGEPAVSFFGDNRIFSERHLTLNMAIRGAEWQMAIREAGIPGSRLLLLRLSLYSTVLLFLYLLSRLLATVYRLQQSRSALTESEQRLRSIHDNVLDGIITIDQQGIIQTANHACYRIFGYTPPALVGQHWRTLLSSSENIEQHFDTTTDGPVEYECQGQRADGHPFELLLFHTPLPQQNLYKLFVLRDITARKRTERLQNDFVATVSHELRTPLTAINGALGLAMNSVLGPLTEQQLKMLHIAQQNCRQLHQLVNDLLDFEKLSSGKMAFKREVVDLSVVVQPLILQLSTSQQRAITLEAETTPPYLVIADEVRLRQVCSNLLSNALKFSDKNSTVTIRLQRLPQQVLLQVIDEGKGVPAAFEPMLFQRFAQADNQSSRAQGGTGLGLAISKELTEKMQGEIGYQRLPNGSCFYVKLPAASI</sequence>
<dbReference type="FunFam" id="1.10.287.130:FF:000001">
    <property type="entry name" value="Two-component sensor histidine kinase"/>
    <property type="match status" value="1"/>
</dbReference>
<keyword evidence="16" id="KW-1185">Reference proteome</keyword>
<dbReference type="InterPro" id="IPR006189">
    <property type="entry name" value="CHASE_dom"/>
</dbReference>
<keyword evidence="7 15" id="KW-0418">Kinase</keyword>
<reference evidence="15 16" key="1">
    <citation type="journal article" date="2012" name="J. Bacteriol.">
        <title>Genome Sequence of Pectin-Degrading Alishewanella agri, Isolated from Landfill Soil.</title>
        <authorList>
            <person name="Kim J."/>
            <person name="Jung J."/>
            <person name="Sung J.S."/>
            <person name="Chun J."/>
            <person name="Park W."/>
        </authorList>
    </citation>
    <scope>NUCLEOTIDE SEQUENCE [LARGE SCALE GENOMIC DNA]</scope>
    <source>
        <strain evidence="15 16">BL06</strain>
    </source>
</reference>
<dbReference type="PROSITE" id="PS50109">
    <property type="entry name" value="HIS_KIN"/>
    <property type="match status" value="1"/>
</dbReference>
<dbReference type="GO" id="GO:0005886">
    <property type="term" value="C:plasma membrane"/>
    <property type="evidence" value="ECO:0007669"/>
    <property type="project" value="UniProtKB-ARBA"/>
</dbReference>
<dbReference type="RefSeq" id="WP_008985250.1">
    <property type="nucleotide sequence ID" value="NZ_AKKU01000025.1"/>
</dbReference>
<evidence type="ECO:0000256" key="4">
    <source>
        <dbReference type="ARBA" id="ARBA00022553"/>
    </source>
</evidence>
<evidence type="ECO:0000256" key="1">
    <source>
        <dbReference type="ARBA" id="ARBA00000085"/>
    </source>
</evidence>
<evidence type="ECO:0000256" key="7">
    <source>
        <dbReference type="ARBA" id="ARBA00022777"/>
    </source>
</evidence>
<accession>I9NZD2</accession>
<dbReference type="PANTHER" id="PTHR43711:SF1">
    <property type="entry name" value="HISTIDINE KINASE 1"/>
    <property type="match status" value="1"/>
</dbReference>
<dbReference type="FunFam" id="3.30.565.10:FF:000006">
    <property type="entry name" value="Sensor histidine kinase WalK"/>
    <property type="match status" value="1"/>
</dbReference>
<evidence type="ECO:0000256" key="6">
    <source>
        <dbReference type="ARBA" id="ARBA00022692"/>
    </source>
</evidence>
<dbReference type="Gene3D" id="3.30.450.350">
    <property type="entry name" value="CHASE domain"/>
    <property type="match status" value="1"/>
</dbReference>
<dbReference type="SUPFAM" id="SSF55785">
    <property type="entry name" value="PYP-like sensor domain (PAS domain)"/>
    <property type="match status" value="1"/>
</dbReference>
<evidence type="ECO:0000256" key="3">
    <source>
        <dbReference type="ARBA" id="ARBA00012438"/>
    </source>
</evidence>
<keyword evidence="5" id="KW-0808">Transferase</keyword>
<dbReference type="InterPro" id="IPR036890">
    <property type="entry name" value="HATPase_C_sf"/>
</dbReference>
<dbReference type="Gene3D" id="1.10.287.130">
    <property type="match status" value="1"/>
</dbReference>
<dbReference type="InterPro" id="IPR042240">
    <property type="entry name" value="CHASE_sf"/>
</dbReference>
<comment type="catalytic activity">
    <reaction evidence="1">
        <text>ATP + protein L-histidine = ADP + protein N-phospho-L-histidine.</text>
        <dbReference type="EC" id="2.7.13.3"/>
    </reaction>
</comment>
<dbReference type="Gene3D" id="3.30.450.20">
    <property type="entry name" value="PAS domain"/>
    <property type="match status" value="1"/>
</dbReference>
<evidence type="ECO:0000313" key="15">
    <source>
        <dbReference type="EMBL" id="EIW87982.1"/>
    </source>
</evidence>